<dbReference type="Pfam" id="PF13508">
    <property type="entry name" value="Acetyltransf_7"/>
    <property type="match status" value="1"/>
</dbReference>
<evidence type="ECO:0000256" key="2">
    <source>
        <dbReference type="ARBA" id="ARBA00023315"/>
    </source>
</evidence>
<name>A0A2A2SIV6_9SPHN</name>
<gene>
    <name evidence="4" type="ORF">CKY28_05975</name>
</gene>
<keyword evidence="2" id="KW-0012">Acyltransferase</keyword>
<evidence type="ECO:0000256" key="1">
    <source>
        <dbReference type="ARBA" id="ARBA00022679"/>
    </source>
</evidence>
<dbReference type="GO" id="GO:0016747">
    <property type="term" value="F:acyltransferase activity, transferring groups other than amino-acyl groups"/>
    <property type="evidence" value="ECO:0007669"/>
    <property type="project" value="InterPro"/>
</dbReference>
<dbReference type="Gene3D" id="3.40.630.30">
    <property type="match status" value="1"/>
</dbReference>
<keyword evidence="5" id="KW-1185">Reference proteome</keyword>
<sequence length="141" mass="14903">MTATRLEASELAGLAWFLDNANLPSADLAEPDRVFFRFDADRLVGYGGLEGGGADRLLRSVLVLPERRGAGIGHALVAALEQEAHALGVQRLHLLTTTAAPFFQTLGYAAADRHAAPSAIAATREFSSLCPASANYLVKAL</sequence>
<evidence type="ECO:0000313" key="5">
    <source>
        <dbReference type="Proteomes" id="UP000218151"/>
    </source>
</evidence>
<proteinExistence type="predicted"/>
<evidence type="ECO:0000313" key="4">
    <source>
        <dbReference type="EMBL" id="PAX09159.1"/>
    </source>
</evidence>
<protein>
    <submittedName>
        <fullName evidence="4">Tyrosine protein phosphatase</fullName>
    </submittedName>
</protein>
<organism evidence="4 5">
    <name type="scientific">Sphingomonas lenta</name>
    <dbReference type="NCBI Taxonomy" id="1141887"/>
    <lineage>
        <taxon>Bacteria</taxon>
        <taxon>Pseudomonadati</taxon>
        <taxon>Pseudomonadota</taxon>
        <taxon>Alphaproteobacteria</taxon>
        <taxon>Sphingomonadales</taxon>
        <taxon>Sphingomonadaceae</taxon>
        <taxon>Sphingomonas</taxon>
    </lineage>
</organism>
<dbReference type="InterPro" id="IPR000182">
    <property type="entry name" value="GNAT_dom"/>
</dbReference>
<dbReference type="OrthoDB" id="5197788at2"/>
<dbReference type="Proteomes" id="UP000218151">
    <property type="component" value="Unassembled WGS sequence"/>
</dbReference>
<dbReference type="PANTHER" id="PTHR43877">
    <property type="entry name" value="AMINOALKYLPHOSPHONATE N-ACETYLTRANSFERASE-RELATED-RELATED"/>
    <property type="match status" value="1"/>
</dbReference>
<dbReference type="EMBL" id="NSLI01000002">
    <property type="protein sequence ID" value="PAX09159.1"/>
    <property type="molecule type" value="Genomic_DNA"/>
</dbReference>
<dbReference type="SUPFAM" id="SSF55729">
    <property type="entry name" value="Acyl-CoA N-acyltransferases (Nat)"/>
    <property type="match status" value="1"/>
</dbReference>
<dbReference type="CDD" id="cd04301">
    <property type="entry name" value="NAT_SF"/>
    <property type="match status" value="1"/>
</dbReference>
<dbReference type="AlphaFoldDB" id="A0A2A2SIV6"/>
<reference evidence="5" key="1">
    <citation type="submission" date="2017-09" db="EMBL/GenBank/DDBJ databases">
        <authorList>
            <person name="Feng G."/>
            <person name="Zhu H."/>
        </authorList>
    </citation>
    <scope>NUCLEOTIDE SEQUENCE [LARGE SCALE GENOMIC DNA]</scope>
    <source>
        <strain evidence="5">1PNM-20</strain>
    </source>
</reference>
<accession>A0A2A2SIV6</accession>
<dbReference type="NCBIfam" id="NF040501">
    <property type="entry name" value="resist_ArsN2"/>
    <property type="match status" value="1"/>
</dbReference>
<feature type="domain" description="N-acetyltransferase" evidence="3">
    <location>
        <begin position="1"/>
        <end position="127"/>
    </location>
</feature>
<evidence type="ECO:0000259" key="3">
    <source>
        <dbReference type="PROSITE" id="PS51186"/>
    </source>
</evidence>
<dbReference type="PROSITE" id="PS51186">
    <property type="entry name" value="GNAT"/>
    <property type="match status" value="1"/>
</dbReference>
<dbReference type="InterPro" id="IPR050832">
    <property type="entry name" value="Bact_Acetyltransf"/>
</dbReference>
<dbReference type="InterPro" id="IPR016181">
    <property type="entry name" value="Acyl_CoA_acyltransferase"/>
</dbReference>
<comment type="caution">
    <text evidence="4">The sequence shown here is derived from an EMBL/GenBank/DDBJ whole genome shotgun (WGS) entry which is preliminary data.</text>
</comment>
<keyword evidence="1" id="KW-0808">Transferase</keyword>